<feature type="transmembrane region" description="Helical" evidence="6">
    <location>
        <begin position="12"/>
        <end position="31"/>
    </location>
</feature>
<keyword evidence="6" id="KW-0046">Antibiotic resistance</keyword>
<keyword evidence="6" id="KW-0808">Transferase</keyword>
<gene>
    <name evidence="6" type="primary">mprF</name>
    <name evidence="7" type="ORF">SAMN05660742_103195</name>
</gene>
<name>A0A1H6W2B1_9FIRM</name>
<dbReference type="PANTHER" id="PTHR37693">
    <property type="entry name" value="PHOSPHATIDYLGLYCEROL LYSYLTRANSFERASE"/>
    <property type="match status" value="1"/>
</dbReference>
<comment type="catalytic activity">
    <reaction evidence="6">
        <text>L-lysyl-tRNA(Lys) + a 1,2-diacyl-sn-glycero-3-phospho-(1'-sn-glycerol) = a 1,2-diacyl-sn-glycero-3-phospho-1'-(3'-O-L-lysyl)-sn-glycerol + tRNA(Lys)</text>
        <dbReference type="Rhea" id="RHEA:10668"/>
        <dbReference type="Rhea" id="RHEA-COMP:9696"/>
        <dbReference type="Rhea" id="RHEA-COMP:9697"/>
        <dbReference type="ChEBI" id="CHEBI:64716"/>
        <dbReference type="ChEBI" id="CHEBI:75792"/>
        <dbReference type="ChEBI" id="CHEBI:78442"/>
        <dbReference type="ChEBI" id="CHEBI:78529"/>
        <dbReference type="EC" id="2.3.2.3"/>
    </reaction>
</comment>
<keyword evidence="2" id="KW-1003">Cell membrane</keyword>
<dbReference type="EMBL" id="FNZK01000003">
    <property type="protein sequence ID" value="SEJ11033.1"/>
    <property type="molecule type" value="Genomic_DNA"/>
</dbReference>
<dbReference type="GO" id="GO:0005886">
    <property type="term" value="C:plasma membrane"/>
    <property type="evidence" value="ECO:0007669"/>
    <property type="project" value="UniProtKB-SubCell"/>
</dbReference>
<accession>A0A1H6W2B1</accession>
<feature type="transmembrane region" description="Helical" evidence="6">
    <location>
        <begin position="232"/>
        <end position="252"/>
    </location>
</feature>
<reference evidence="7 8" key="1">
    <citation type="submission" date="2016-10" db="EMBL/GenBank/DDBJ databases">
        <authorList>
            <person name="de Groot N.N."/>
        </authorList>
    </citation>
    <scope>NUCLEOTIDE SEQUENCE [LARGE SCALE GENOMIC DNA]</scope>
    <source>
        <strain evidence="7 8">DSM 2179</strain>
    </source>
</reference>
<dbReference type="InterPro" id="IPR022791">
    <property type="entry name" value="L-PG_synthase/AglD"/>
</dbReference>
<proteinExistence type="inferred from homology"/>
<feature type="transmembrane region" description="Helical" evidence="6">
    <location>
        <begin position="157"/>
        <end position="186"/>
    </location>
</feature>
<evidence type="ECO:0000256" key="5">
    <source>
        <dbReference type="ARBA" id="ARBA00023136"/>
    </source>
</evidence>
<feature type="transmembrane region" description="Helical" evidence="6">
    <location>
        <begin position="207"/>
        <end position="226"/>
    </location>
</feature>
<keyword evidence="6" id="KW-0443">Lipid metabolism</keyword>
<dbReference type="STRING" id="84035.SAMN05660742_103195"/>
<dbReference type="GO" id="GO:0050071">
    <property type="term" value="F:phosphatidylglycerol lysyltransferase activity"/>
    <property type="evidence" value="ECO:0007669"/>
    <property type="project" value="UniProtKB-EC"/>
</dbReference>
<comment type="function">
    <text evidence="6">Catalyzes the transfer of a lysyl group from L-lysyl-tRNA(Lys) to membrane-bound phosphatidylglycerol (PG), which produces lysylphosphatidylglycerol (LPG), a major component of the bacterial membrane with a positive net charge. LPG synthesis contributes to bacterial virulence as it is involved in the resistance mechanism against cationic antimicrobial peptides (CAMP) produces by the host's immune system (defensins, cathelicidins) and by the competing microorganisms.</text>
</comment>
<dbReference type="AlphaFoldDB" id="A0A1H6W2B1"/>
<keyword evidence="5 6" id="KW-0472">Membrane</keyword>
<evidence type="ECO:0000256" key="6">
    <source>
        <dbReference type="RuleBase" id="RU363042"/>
    </source>
</evidence>
<evidence type="ECO:0000313" key="8">
    <source>
        <dbReference type="Proteomes" id="UP000199662"/>
    </source>
</evidence>
<dbReference type="EC" id="2.3.2.3" evidence="6"/>
<evidence type="ECO:0000256" key="2">
    <source>
        <dbReference type="ARBA" id="ARBA00022475"/>
    </source>
</evidence>
<dbReference type="GO" id="GO:0006629">
    <property type="term" value="P:lipid metabolic process"/>
    <property type="evidence" value="ECO:0007669"/>
    <property type="project" value="UniProtKB-KW"/>
</dbReference>
<keyword evidence="8" id="KW-1185">Reference proteome</keyword>
<dbReference type="RefSeq" id="WP_091829578.1">
    <property type="nucleotide sequence ID" value="NZ_FNZK01000003.1"/>
</dbReference>
<keyword evidence="4 6" id="KW-1133">Transmembrane helix</keyword>
<evidence type="ECO:0000313" key="7">
    <source>
        <dbReference type="EMBL" id="SEJ11033.1"/>
    </source>
</evidence>
<dbReference type="Pfam" id="PF03706">
    <property type="entry name" value="LPG_synthase_TM"/>
    <property type="match status" value="1"/>
</dbReference>
<dbReference type="GO" id="GO:0046677">
    <property type="term" value="P:response to antibiotic"/>
    <property type="evidence" value="ECO:0007669"/>
    <property type="project" value="UniProtKB-KW"/>
</dbReference>
<comment type="similarity">
    <text evidence="6">Belongs to the LPG synthase family.</text>
</comment>
<feature type="transmembrane region" description="Helical" evidence="6">
    <location>
        <begin position="43"/>
        <end position="61"/>
    </location>
</feature>
<feature type="transmembrane region" description="Helical" evidence="6">
    <location>
        <begin position="120"/>
        <end position="145"/>
    </location>
</feature>
<dbReference type="PANTHER" id="PTHR37693:SF1">
    <property type="entry name" value="INTEGRAL MEMBRANE PROTEIN"/>
    <property type="match status" value="1"/>
</dbReference>
<comment type="subcellular location">
    <subcellularLocation>
        <location evidence="1 6">Cell membrane</location>
        <topology evidence="1 6">Multi-pass membrane protein</topology>
    </subcellularLocation>
</comment>
<protein>
    <recommendedName>
        <fullName evidence="6">Phosphatidylglycerol lysyltransferase</fullName>
        <ecNumber evidence="6">2.3.2.3</ecNumber>
    </recommendedName>
    <alternativeName>
        <fullName evidence="6">Lysylphosphatidylglycerol synthase</fullName>
    </alternativeName>
</protein>
<keyword evidence="3 6" id="KW-0812">Transmembrane</keyword>
<dbReference type="NCBIfam" id="TIGR00374">
    <property type="entry name" value="flippase-like domain"/>
    <property type="match status" value="1"/>
</dbReference>
<evidence type="ECO:0000256" key="1">
    <source>
        <dbReference type="ARBA" id="ARBA00004651"/>
    </source>
</evidence>
<feature type="transmembrane region" description="Helical" evidence="6">
    <location>
        <begin position="299"/>
        <end position="319"/>
    </location>
</feature>
<evidence type="ECO:0000256" key="3">
    <source>
        <dbReference type="ARBA" id="ARBA00022692"/>
    </source>
</evidence>
<sequence>MSNVRQHKFYKKLLIMLVTVLLISGSVIYFTVDIHTLRNLDAFQPWSIMLGIFAVGVGLLLDGTRLMHLVKISNENITLSQAVQVVFGNYFLALLTPAGSGGSIAQFIFLRHAGVPSGKATILVVVRLLVSILFLFLSMPVIFWYDPNILPWISDSGLIVLSICIISGIVFIVWAIKTNFLDFIVLKTAKRINRCRRKKLFAFYHDIKAAVLLLLSAPLSMCRIFLESGLSLLAIYSVVPFLLMGLGVEANWYIIMGRMIFLNLLLYFSPTPGGSGIAEGGFILLFGDLVPSGTVGIVAVSWRIIAEYIPFVIGFYYMIKVFGRDFLSSKLTR</sequence>
<feature type="transmembrane region" description="Helical" evidence="6">
    <location>
        <begin position="264"/>
        <end position="287"/>
    </location>
</feature>
<evidence type="ECO:0000256" key="4">
    <source>
        <dbReference type="ARBA" id="ARBA00022989"/>
    </source>
</evidence>
<organism evidence="7 8">
    <name type="scientific">Propionispira arboris</name>
    <dbReference type="NCBI Taxonomy" id="84035"/>
    <lineage>
        <taxon>Bacteria</taxon>
        <taxon>Bacillati</taxon>
        <taxon>Bacillota</taxon>
        <taxon>Negativicutes</taxon>
        <taxon>Selenomonadales</taxon>
        <taxon>Selenomonadaceae</taxon>
        <taxon>Propionispira</taxon>
    </lineage>
</organism>
<dbReference type="Proteomes" id="UP000199662">
    <property type="component" value="Unassembled WGS sequence"/>
</dbReference>